<feature type="compositionally biased region" description="Low complexity" evidence="1">
    <location>
        <begin position="7"/>
        <end position="27"/>
    </location>
</feature>
<name>A0A931C7A7_9ACTN</name>
<dbReference type="RefSeq" id="WP_196414502.1">
    <property type="nucleotide sequence ID" value="NZ_JADQTO010000006.1"/>
</dbReference>
<evidence type="ECO:0000313" key="2">
    <source>
        <dbReference type="EMBL" id="MBG0562697.1"/>
    </source>
</evidence>
<sequence length="375" mass="38605">MDSPVVAGAETAAETAADTAAASEAGAPRLPDISDYWPDAPQRLGPPADHYELPGADPDRTTPAWHNLAGPDPAGPPAGGYRPATGRTTARDRATVDRATVDRATVEIPVGVRPHRSFWRSAVVLATLLGVGGTLAWAIARPDPEPPGPPTFAGGAASPVPSAAVTNPPVAIGTPPPSRPAPPPVVPAAATFEFVDNTTELNVTIGEVAGGWFRVTSPRGSGVVPSTEVDGTTLRVGIEPTGTRGSARVDVLLSEEVDWTVRTRGGFRTAALDLKDGTVDRVDLLGGIGRLDLTLPRQRAALPIVLAGGVERWRITTAGEVPVRAAFRRGAGTVTVYGDRDRGVRRGDELTVGAGSGGLDLNAEEGVGTLTVSAR</sequence>
<organism evidence="2 3">
    <name type="scientific">Actinoplanes aureus</name>
    <dbReference type="NCBI Taxonomy" id="2792083"/>
    <lineage>
        <taxon>Bacteria</taxon>
        <taxon>Bacillati</taxon>
        <taxon>Actinomycetota</taxon>
        <taxon>Actinomycetes</taxon>
        <taxon>Micromonosporales</taxon>
        <taxon>Micromonosporaceae</taxon>
        <taxon>Actinoplanes</taxon>
    </lineage>
</organism>
<evidence type="ECO:0000256" key="1">
    <source>
        <dbReference type="SAM" id="MobiDB-lite"/>
    </source>
</evidence>
<comment type="caution">
    <text evidence="2">The sequence shown here is derived from an EMBL/GenBank/DDBJ whole genome shotgun (WGS) entry which is preliminary data.</text>
</comment>
<feature type="compositionally biased region" description="Basic and acidic residues" evidence="1">
    <location>
        <begin position="49"/>
        <end position="60"/>
    </location>
</feature>
<feature type="region of interest" description="Disordered" evidence="1">
    <location>
        <begin position="1"/>
        <end position="98"/>
    </location>
</feature>
<accession>A0A931C7A7</accession>
<dbReference type="AlphaFoldDB" id="A0A931C7A7"/>
<evidence type="ECO:0000313" key="3">
    <source>
        <dbReference type="Proteomes" id="UP000598146"/>
    </source>
</evidence>
<keyword evidence="3" id="KW-1185">Reference proteome</keyword>
<gene>
    <name evidence="2" type="ORF">I4J89_14670</name>
</gene>
<reference evidence="2" key="1">
    <citation type="submission" date="2020-11" db="EMBL/GenBank/DDBJ databases">
        <title>Isolation and identification of active actinomycetes.</title>
        <authorList>
            <person name="Sun X."/>
        </authorList>
    </citation>
    <scope>NUCLEOTIDE SEQUENCE</scope>
    <source>
        <strain evidence="2">NEAU-A11</strain>
    </source>
</reference>
<protein>
    <submittedName>
        <fullName evidence="2">Uncharacterized protein</fullName>
    </submittedName>
</protein>
<feature type="compositionally biased region" description="Basic and acidic residues" evidence="1">
    <location>
        <begin position="89"/>
        <end position="98"/>
    </location>
</feature>
<feature type="compositionally biased region" description="Low complexity" evidence="1">
    <location>
        <begin position="79"/>
        <end position="88"/>
    </location>
</feature>
<dbReference type="EMBL" id="JADQTO010000006">
    <property type="protein sequence ID" value="MBG0562697.1"/>
    <property type="molecule type" value="Genomic_DNA"/>
</dbReference>
<dbReference type="Proteomes" id="UP000598146">
    <property type="component" value="Unassembled WGS sequence"/>
</dbReference>
<proteinExistence type="predicted"/>